<organism evidence="2 3">
    <name type="scientific">Sulfuriferula nivalis</name>
    <dbReference type="NCBI Taxonomy" id="2675298"/>
    <lineage>
        <taxon>Bacteria</taxon>
        <taxon>Pseudomonadati</taxon>
        <taxon>Pseudomonadota</taxon>
        <taxon>Betaproteobacteria</taxon>
        <taxon>Nitrosomonadales</taxon>
        <taxon>Sulfuricellaceae</taxon>
        <taxon>Sulfuriferula</taxon>
    </lineage>
</organism>
<proteinExistence type="predicted"/>
<dbReference type="InterPro" id="IPR001509">
    <property type="entry name" value="Epimerase_deHydtase"/>
</dbReference>
<dbReference type="EMBL" id="AP021881">
    <property type="protein sequence ID" value="BBO99963.1"/>
    <property type="molecule type" value="Genomic_DNA"/>
</dbReference>
<name>A0A809RGG4_9PROT</name>
<dbReference type="RefSeq" id="WP_162083942.1">
    <property type="nucleotide sequence ID" value="NZ_AP021881.1"/>
</dbReference>
<protein>
    <submittedName>
        <fullName evidence="2">3-beta hydroxysteroid dehydrogenase</fullName>
    </submittedName>
</protein>
<dbReference type="KEGG" id="sniv:SFSGTM_06720"/>
<feature type="domain" description="NAD-dependent epimerase/dehydratase" evidence="1">
    <location>
        <begin position="4"/>
        <end position="169"/>
    </location>
</feature>
<dbReference type="Proteomes" id="UP000463939">
    <property type="component" value="Chromosome"/>
</dbReference>
<dbReference type="GO" id="GO:0005737">
    <property type="term" value="C:cytoplasm"/>
    <property type="evidence" value="ECO:0007669"/>
    <property type="project" value="TreeGrafter"/>
</dbReference>
<accession>A0A809RGG4</accession>
<dbReference type="Pfam" id="PF01370">
    <property type="entry name" value="Epimerase"/>
    <property type="match status" value="1"/>
</dbReference>
<dbReference type="InterPro" id="IPR051783">
    <property type="entry name" value="NAD(P)-dependent_oxidoreduct"/>
</dbReference>
<dbReference type="AlphaFoldDB" id="A0A809RGG4"/>
<evidence type="ECO:0000259" key="1">
    <source>
        <dbReference type="Pfam" id="PF01370"/>
    </source>
</evidence>
<dbReference type="Gene3D" id="3.40.50.720">
    <property type="entry name" value="NAD(P)-binding Rossmann-like Domain"/>
    <property type="match status" value="1"/>
</dbReference>
<dbReference type="GO" id="GO:0004029">
    <property type="term" value="F:aldehyde dehydrogenase (NAD+) activity"/>
    <property type="evidence" value="ECO:0007669"/>
    <property type="project" value="TreeGrafter"/>
</dbReference>
<dbReference type="PANTHER" id="PTHR48079:SF6">
    <property type="entry name" value="NAD(P)-BINDING DOMAIN-CONTAINING PROTEIN-RELATED"/>
    <property type="match status" value="1"/>
</dbReference>
<dbReference type="InterPro" id="IPR036291">
    <property type="entry name" value="NAD(P)-bd_dom_sf"/>
</dbReference>
<keyword evidence="3" id="KW-1185">Reference proteome</keyword>
<gene>
    <name evidence="2" type="ORF">SFSGTM_06720</name>
</gene>
<evidence type="ECO:0000313" key="3">
    <source>
        <dbReference type="Proteomes" id="UP000463939"/>
    </source>
</evidence>
<dbReference type="SUPFAM" id="SSF51735">
    <property type="entry name" value="NAD(P)-binding Rossmann-fold domains"/>
    <property type="match status" value="1"/>
</dbReference>
<evidence type="ECO:0000313" key="2">
    <source>
        <dbReference type="EMBL" id="BBO99963.1"/>
    </source>
</evidence>
<dbReference type="PANTHER" id="PTHR48079">
    <property type="entry name" value="PROTEIN YEEZ"/>
    <property type="match status" value="1"/>
</dbReference>
<reference evidence="3" key="1">
    <citation type="submission" date="2019-11" db="EMBL/GenBank/DDBJ databases">
        <title>Isolation and characterization of a novel species in the genus Sulfuriferula.</title>
        <authorList>
            <person name="Mochizuki J."/>
            <person name="Kojima H."/>
            <person name="Fukui M."/>
        </authorList>
    </citation>
    <scope>NUCLEOTIDE SEQUENCE [LARGE SCALE GENOMIC DNA]</scope>
    <source>
        <strain evidence="3">SGTM</strain>
    </source>
</reference>
<sequence>MKTVLVTGANGFVGSHIIEALQMQNDVHIIAACRDPEKLPKGYKGEIRIGDLRDKDYRETLVKGVDVLCHAAAWTSLWDHAQASNELYLQPTLALIETARAAGVKRFINTSTTSASSPLNSSDAMSHGIPRTFWPHLCNVVAIEDALREQASTHFQVINLRLGIFAGHRYGLGILPILTPRLKTHLVPWVAGGRTSLPIVDGRNIGQAFALAAITDGLADYEGFNIVGPQVPTVREVIILLSKEFNLPSPHFSVPFAIAYPFTWLMEKLDAIVPWEPLVTRSIIHLMEEVSADNSKAEHLLGYKPTHTWQEAVRAQMHEMQKYQKNPMSMSKAIA</sequence>